<evidence type="ECO:0000313" key="1">
    <source>
        <dbReference type="EMBL" id="VFB05132.1"/>
    </source>
</evidence>
<protein>
    <submittedName>
        <fullName evidence="1">Uncharacterized protein</fullName>
    </submittedName>
</protein>
<reference evidence="1 2" key="1">
    <citation type="submission" date="2019-02" db="EMBL/GenBank/DDBJ databases">
        <authorList>
            <consortium name="Pathogen Informatics"/>
        </authorList>
    </citation>
    <scope>NUCLEOTIDE SEQUENCE [LARGE SCALE GENOMIC DNA]</scope>
    <source>
        <strain evidence="1 2">3012STDY6944375</strain>
    </source>
</reference>
<accession>A0A4U8WFB5</accession>
<dbReference type="Proteomes" id="UP000290013">
    <property type="component" value="Chromosome"/>
</dbReference>
<gene>
    <name evidence="1" type="ORF">NCTC12078_03187</name>
</gene>
<proteinExistence type="predicted"/>
<organism evidence="1 2">
    <name type="scientific">Chryseobacterium taihuense</name>
    <dbReference type="NCBI Taxonomy" id="1141221"/>
    <lineage>
        <taxon>Bacteria</taxon>
        <taxon>Pseudomonadati</taxon>
        <taxon>Bacteroidota</taxon>
        <taxon>Flavobacteriia</taxon>
        <taxon>Flavobacteriales</taxon>
        <taxon>Weeksellaceae</taxon>
        <taxon>Chryseobacterium group</taxon>
        <taxon>Chryseobacterium</taxon>
    </lineage>
</organism>
<sequence>MSRNHKFYNPEGLYFINFADWLDVVVGNFKPHDAIVRQRGE</sequence>
<dbReference type="AlphaFoldDB" id="A0A4U8WFB5"/>
<dbReference type="EMBL" id="LR215974">
    <property type="protein sequence ID" value="VFB05132.1"/>
    <property type="molecule type" value="Genomic_DNA"/>
</dbReference>
<evidence type="ECO:0000313" key="2">
    <source>
        <dbReference type="Proteomes" id="UP000290013"/>
    </source>
</evidence>
<dbReference type="KEGG" id="ctai:NCTC12078_03187"/>
<name>A0A4U8WFB5_9FLAO</name>